<keyword evidence="5" id="KW-0539">Nucleus</keyword>
<dbReference type="PROSITE" id="PS50863">
    <property type="entry name" value="B3"/>
    <property type="match status" value="1"/>
</dbReference>
<feature type="compositionally biased region" description="Basic and acidic residues" evidence="6">
    <location>
        <begin position="119"/>
        <end position="134"/>
    </location>
</feature>
<dbReference type="CDD" id="cd10017">
    <property type="entry name" value="B3_DNA"/>
    <property type="match status" value="1"/>
</dbReference>
<keyword evidence="2" id="KW-0805">Transcription regulation</keyword>
<dbReference type="Pfam" id="PF02362">
    <property type="entry name" value="B3"/>
    <property type="match status" value="1"/>
</dbReference>
<protein>
    <recommendedName>
        <fullName evidence="7">TF-B3 domain-containing protein</fullName>
    </recommendedName>
</protein>
<keyword evidence="9" id="KW-1185">Reference proteome</keyword>
<keyword evidence="3" id="KW-0238">DNA-binding</keyword>
<name>A0AA87ZNL6_FICCA</name>
<feature type="region of interest" description="Disordered" evidence="6">
    <location>
        <begin position="117"/>
        <end position="193"/>
    </location>
</feature>
<evidence type="ECO:0000256" key="6">
    <source>
        <dbReference type="SAM" id="MobiDB-lite"/>
    </source>
</evidence>
<keyword evidence="4" id="KW-0804">Transcription</keyword>
<dbReference type="PANTHER" id="PTHR31920">
    <property type="entry name" value="B3 DOMAIN-CONTAINING"/>
    <property type="match status" value="1"/>
</dbReference>
<dbReference type="SMART" id="SM01019">
    <property type="entry name" value="B3"/>
    <property type="match status" value="1"/>
</dbReference>
<dbReference type="GO" id="GO:0005634">
    <property type="term" value="C:nucleus"/>
    <property type="evidence" value="ECO:0007669"/>
    <property type="project" value="UniProtKB-SubCell"/>
</dbReference>
<dbReference type="Proteomes" id="UP001187192">
    <property type="component" value="Unassembled WGS sequence"/>
</dbReference>
<comment type="subcellular location">
    <subcellularLocation>
        <location evidence="1">Nucleus</location>
    </subcellularLocation>
</comment>
<feature type="domain" description="TF-B3" evidence="7">
    <location>
        <begin position="17"/>
        <end position="110"/>
    </location>
</feature>
<dbReference type="InterPro" id="IPR003340">
    <property type="entry name" value="B3_DNA-bd"/>
</dbReference>
<dbReference type="InterPro" id="IPR015300">
    <property type="entry name" value="DNA-bd_pseudobarrel_sf"/>
</dbReference>
<evidence type="ECO:0000313" key="8">
    <source>
        <dbReference type="EMBL" id="GMN29836.1"/>
    </source>
</evidence>
<evidence type="ECO:0000256" key="4">
    <source>
        <dbReference type="ARBA" id="ARBA00023163"/>
    </source>
</evidence>
<dbReference type="EMBL" id="BTGU01000002">
    <property type="protein sequence ID" value="GMN29836.1"/>
    <property type="molecule type" value="Genomic_DNA"/>
</dbReference>
<dbReference type="AlphaFoldDB" id="A0AA87ZNL6"/>
<evidence type="ECO:0000256" key="1">
    <source>
        <dbReference type="ARBA" id="ARBA00004123"/>
    </source>
</evidence>
<evidence type="ECO:0000256" key="5">
    <source>
        <dbReference type="ARBA" id="ARBA00023242"/>
    </source>
</evidence>
<evidence type="ECO:0000259" key="7">
    <source>
        <dbReference type="PROSITE" id="PS50863"/>
    </source>
</evidence>
<accession>A0AA87ZNL6</accession>
<proteinExistence type="predicted"/>
<dbReference type="PANTHER" id="PTHR31920:SF129">
    <property type="entry name" value="B3 DOMAIN-CONTAINING TRANSCRIPTION FACTOR VRN1-LIKE"/>
    <property type="match status" value="1"/>
</dbReference>
<dbReference type="Gene3D" id="2.40.330.10">
    <property type="entry name" value="DNA-binding pseudobarrel domain"/>
    <property type="match status" value="1"/>
</dbReference>
<reference evidence="8" key="1">
    <citation type="submission" date="2023-07" db="EMBL/GenBank/DDBJ databases">
        <title>draft genome sequence of fig (Ficus carica).</title>
        <authorList>
            <person name="Takahashi T."/>
            <person name="Nishimura K."/>
        </authorList>
    </citation>
    <scope>NUCLEOTIDE SEQUENCE</scope>
</reference>
<dbReference type="SUPFAM" id="SSF101936">
    <property type="entry name" value="DNA-binding pseudobarrel domain"/>
    <property type="match status" value="1"/>
</dbReference>
<feature type="compositionally biased region" description="Acidic residues" evidence="6">
    <location>
        <begin position="135"/>
        <end position="144"/>
    </location>
</feature>
<comment type="caution">
    <text evidence="8">The sequence shown here is derived from an EMBL/GenBank/DDBJ whole genome shotgun (WGS) entry which is preliminary data.</text>
</comment>
<sequence length="193" mass="21944">MAYDRRGSDVFSPMTPHFFKIILGDTLQNDKLQIPKRIVNLCGDSLSSSVILELPCGLRWEVGLTKCDGKVWIDKGWTDFSKFYSLGHGDLLVFKYEGNSQLHVLIFDKSTTEIDYPSDPDRFEKHDIDRQPEELEKEEDDSVEILESFSATCQTREKSELSSSRSLKRTKTGPVGKTEINQSHHGPEGTPFQ</sequence>
<evidence type="ECO:0000256" key="3">
    <source>
        <dbReference type="ARBA" id="ARBA00023125"/>
    </source>
</evidence>
<organism evidence="8 9">
    <name type="scientific">Ficus carica</name>
    <name type="common">Common fig</name>
    <dbReference type="NCBI Taxonomy" id="3494"/>
    <lineage>
        <taxon>Eukaryota</taxon>
        <taxon>Viridiplantae</taxon>
        <taxon>Streptophyta</taxon>
        <taxon>Embryophyta</taxon>
        <taxon>Tracheophyta</taxon>
        <taxon>Spermatophyta</taxon>
        <taxon>Magnoliopsida</taxon>
        <taxon>eudicotyledons</taxon>
        <taxon>Gunneridae</taxon>
        <taxon>Pentapetalae</taxon>
        <taxon>rosids</taxon>
        <taxon>fabids</taxon>
        <taxon>Rosales</taxon>
        <taxon>Moraceae</taxon>
        <taxon>Ficeae</taxon>
        <taxon>Ficus</taxon>
    </lineage>
</organism>
<gene>
    <name evidence="8" type="ORF">TIFTF001_002584</name>
</gene>
<dbReference type="GO" id="GO:0003677">
    <property type="term" value="F:DNA binding"/>
    <property type="evidence" value="ECO:0007669"/>
    <property type="project" value="UniProtKB-KW"/>
</dbReference>
<evidence type="ECO:0000256" key="2">
    <source>
        <dbReference type="ARBA" id="ARBA00023015"/>
    </source>
</evidence>
<evidence type="ECO:0000313" key="9">
    <source>
        <dbReference type="Proteomes" id="UP001187192"/>
    </source>
</evidence>
<dbReference type="InterPro" id="IPR050655">
    <property type="entry name" value="Plant_B3_domain"/>
</dbReference>